<reference evidence="1 2" key="1">
    <citation type="submission" date="2021-01" db="EMBL/GenBank/DDBJ databases">
        <title>Actinoplanes sp. nov. LDG1-06 isolated from lichen.</title>
        <authorList>
            <person name="Saeng-In P."/>
            <person name="Phongsopitanun W."/>
            <person name="Kanchanasin P."/>
            <person name="Yuki M."/>
            <person name="Kudo T."/>
            <person name="Ohkuma M."/>
            <person name="Tanasupawat S."/>
        </authorList>
    </citation>
    <scope>NUCLEOTIDE SEQUENCE [LARGE SCALE GENOMIC DNA]</scope>
    <source>
        <strain evidence="1 2">LDG1-06</strain>
    </source>
</reference>
<protein>
    <recommendedName>
        <fullName evidence="3">Leucine rich repeat variant</fullName>
    </recommendedName>
</protein>
<dbReference type="InterPro" id="IPR016024">
    <property type="entry name" value="ARM-type_fold"/>
</dbReference>
<evidence type="ECO:0008006" key="3">
    <source>
        <dbReference type="Google" id="ProtNLM"/>
    </source>
</evidence>
<proteinExistence type="predicted"/>
<dbReference type="InterPro" id="IPR011989">
    <property type="entry name" value="ARM-like"/>
</dbReference>
<organism evidence="1 2">
    <name type="scientific">Paractinoplanes ovalisporus</name>
    <dbReference type="NCBI Taxonomy" id="2810368"/>
    <lineage>
        <taxon>Bacteria</taxon>
        <taxon>Bacillati</taxon>
        <taxon>Actinomycetota</taxon>
        <taxon>Actinomycetes</taxon>
        <taxon>Micromonosporales</taxon>
        <taxon>Micromonosporaceae</taxon>
        <taxon>Paractinoplanes</taxon>
    </lineage>
</organism>
<dbReference type="Proteomes" id="UP000632138">
    <property type="component" value="Unassembled WGS sequence"/>
</dbReference>
<dbReference type="SUPFAM" id="SSF48371">
    <property type="entry name" value="ARM repeat"/>
    <property type="match status" value="1"/>
</dbReference>
<comment type="caution">
    <text evidence="1">The sequence shown here is derived from an EMBL/GenBank/DDBJ whole genome shotgun (WGS) entry which is preliminary data.</text>
</comment>
<dbReference type="Gene3D" id="1.25.10.10">
    <property type="entry name" value="Leucine-rich Repeat Variant"/>
    <property type="match status" value="1"/>
</dbReference>
<accession>A0ABS2AAL6</accession>
<gene>
    <name evidence="1" type="ORF">JIG36_15035</name>
</gene>
<evidence type="ECO:0000313" key="2">
    <source>
        <dbReference type="Proteomes" id="UP000632138"/>
    </source>
</evidence>
<dbReference type="EMBL" id="JAENHP010000004">
    <property type="protein sequence ID" value="MBM2616872.1"/>
    <property type="molecule type" value="Genomic_DNA"/>
</dbReference>
<sequence>MQRRLLATPDWRLRVRVIPHMRLTDDELGTLLTEVAELRPEDLLTPAEAFGELEFLTRHDPRLHAAAAVHPDPRIRLYAVWIPEHLPRLLTDPVDEVRRAAERQRDENSRLREPADLPSHHSHGFWWVLQQPLSRALVDQVLSDEQALYFVGPNPSTPPDVVESLLRHPSARVRRRLAERADLTGDQLLVLAADPDAGVRTRVSVHPGLTEEQRAGIDIDVTTVPEDGHYGPARTCPAHDQPRHGDSRTPSWEDALRWARSVNPLLRRRAARHPEVTPATDDPDLGVRVLTALHNPAAPPSLLVDCFLAHDGCGRVQLGAHPRFPVEGLARFADHDDPAVRRLAARDPQVDPQVVARLLGDPSRRVREAMSSCPQLPVDRILALLNDPDLAEHAAANPSLPIGRVYQP</sequence>
<name>A0ABS2AAL6_9ACTN</name>
<keyword evidence="2" id="KW-1185">Reference proteome</keyword>
<evidence type="ECO:0000313" key="1">
    <source>
        <dbReference type="EMBL" id="MBM2616872.1"/>
    </source>
</evidence>